<feature type="transmembrane region" description="Helical" evidence="1">
    <location>
        <begin position="37"/>
        <end position="60"/>
    </location>
</feature>
<keyword evidence="1" id="KW-1133">Transmembrane helix</keyword>
<dbReference type="RefSeq" id="WP_117300556.1">
    <property type="nucleotide sequence ID" value="NZ_QVQT02000004.1"/>
</dbReference>
<evidence type="ECO:0000256" key="1">
    <source>
        <dbReference type="SAM" id="Phobius"/>
    </source>
</evidence>
<reference evidence="2 3" key="1">
    <citation type="submission" date="2018-08" db="EMBL/GenBank/DDBJ databases">
        <title>Acidipila sp. 4G-K13, an acidobacterium isolated from forest soil.</title>
        <authorList>
            <person name="Gao Z.-H."/>
            <person name="Qiu L.-H."/>
        </authorList>
    </citation>
    <scope>NUCLEOTIDE SEQUENCE [LARGE SCALE GENOMIC DNA]</scope>
    <source>
        <strain evidence="2 3">4G-K13</strain>
    </source>
</reference>
<evidence type="ECO:0000313" key="3">
    <source>
        <dbReference type="Proteomes" id="UP000264702"/>
    </source>
</evidence>
<dbReference type="EMBL" id="QVQT01000004">
    <property type="protein sequence ID" value="RFU16322.1"/>
    <property type="molecule type" value="Genomic_DNA"/>
</dbReference>
<comment type="caution">
    <text evidence="2">The sequence shown here is derived from an EMBL/GenBank/DDBJ whole genome shotgun (WGS) entry which is preliminary data.</text>
</comment>
<keyword evidence="1" id="KW-0472">Membrane</keyword>
<keyword evidence="1" id="KW-0812">Transmembrane</keyword>
<dbReference type="Proteomes" id="UP000264702">
    <property type="component" value="Unassembled WGS sequence"/>
</dbReference>
<organism evidence="2 3">
    <name type="scientific">Paracidobacterium acidisoli</name>
    <dbReference type="NCBI Taxonomy" id="2303751"/>
    <lineage>
        <taxon>Bacteria</taxon>
        <taxon>Pseudomonadati</taxon>
        <taxon>Acidobacteriota</taxon>
        <taxon>Terriglobia</taxon>
        <taxon>Terriglobales</taxon>
        <taxon>Acidobacteriaceae</taxon>
        <taxon>Paracidobacterium</taxon>
    </lineage>
</organism>
<name>A0A372IMY1_9BACT</name>
<dbReference type="OrthoDB" id="119954at2"/>
<keyword evidence="3" id="KW-1185">Reference proteome</keyword>
<evidence type="ECO:0000313" key="2">
    <source>
        <dbReference type="EMBL" id="RFU16322.1"/>
    </source>
</evidence>
<dbReference type="AlphaFoldDB" id="A0A372IMY1"/>
<accession>A0A372IMY1</accession>
<gene>
    <name evidence="2" type="ORF">D0Y96_13105</name>
</gene>
<sequence>MLANAVFVATLIFLALGFGLMHELHFLVPWRNLILHRYWQPIAVYCALLFVNILGLTIWIERKFFLRDAGRKLTHLDQEIHSGHSALSEEILSQFGNDEEQL</sequence>
<proteinExistence type="predicted"/>
<protein>
    <submittedName>
        <fullName evidence="2">Uncharacterized protein</fullName>
    </submittedName>
</protein>